<proteinExistence type="predicted"/>
<dbReference type="RefSeq" id="WP_121250901.1">
    <property type="nucleotide sequence ID" value="NZ_RBIL01000001.1"/>
</dbReference>
<dbReference type="GO" id="GO:0016853">
    <property type="term" value="F:isomerase activity"/>
    <property type="evidence" value="ECO:0007669"/>
    <property type="project" value="UniProtKB-KW"/>
</dbReference>
<dbReference type="EMBL" id="RBIL01000001">
    <property type="protein sequence ID" value="RKQ93089.1"/>
    <property type="molecule type" value="Genomic_DNA"/>
</dbReference>
<dbReference type="Pfam" id="PF01261">
    <property type="entry name" value="AP_endonuc_2"/>
    <property type="match status" value="1"/>
</dbReference>
<evidence type="ECO:0000313" key="2">
    <source>
        <dbReference type="EMBL" id="RKQ93089.1"/>
    </source>
</evidence>
<comment type="caution">
    <text evidence="2">The sequence shown here is derived from an EMBL/GenBank/DDBJ whole genome shotgun (WGS) entry which is preliminary data.</text>
</comment>
<dbReference type="InterPro" id="IPR013022">
    <property type="entry name" value="Xyl_isomerase-like_TIM-brl"/>
</dbReference>
<dbReference type="PANTHER" id="PTHR12110:SF52">
    <property type="entry name" value="XYLOSE ISOMERASE"/>
    <property type="match status" value="1"/>
</dbReference>
<protein>
    <submittedName>
        <fullName evidence="2">Sugar phosphate isomerase/epimerase</fullName>
    </submittedName>
</protein>
<dbReference type="Proteomes" id="UP000278962">
    <property type="component" value="Unassembled WGS sequence"/>
</dbReference>
<reference evidence="2 3" key="1">
    <citation type="submission" date="2018-10" db="EMBL/GenBank/DDBJ databases">
        <title>Genomic Encyclopedia of Archaeal and Bacterial Type Strains, Phase II (KMG-II): from individual species to whole genera.</title>
        <authorList>
            <person name="Goeker M."/>
        </authorList>
    </citation>
    <scope>NUCLEOTIDE SEQUENCE [LARGE SCALE GENOMIC DNA]</scope>
    <source>
        <strain evidence="2 3">DSM 14954</strain>
    </source>
</reference>
<feature type="domain" description="Xylose isomerase-like TIM barrel" evidence="1">
    <location>
        <begin position="20"/>
        <end position="259"/>
    </location>
</feature>
<gene>
    <name evidence="2" type="ORF">C8N24_2949</name>
</gene>
<dbReference type="Gene3D" id="3.20.20.150">
    <property type="entry name" value="Divalent-metal-dependent TIM barrel enzymes"/>
    <property type="match status" value="1"/>
</dbReference>
<keyword evidence="2" id="KW-0413">Isomerase</keyword>
<name>A0A660LEU0_9ACTN</name>
<keyword evidence="3" id="KW-1185">Reference proteome</keyword>
<evidence type="ECO:0000259" key="1">
    <source>
        <dbReference type="Pfam" id="PF01261"/>
    </source>
</evidence>
<dbReference type="PANTHER" id="PTHR12110">
    <property type="entry name" value="HYDROXYPYRUVATE ISOMERASE"/>
    <property type="match status" value="1"/>
</dbReference>
<dbReference type="InterPro" id="IPR050312">
    <property type="entry name" value="IolE/XylAMocC-like"/>
</dbReference>
<dbReference type="SUPFAM" id="SSF51658">
    <property type="entry name" value="Xylose isomerase-like"/>
    <property type="match status" value="1"/>
</dbReference>
<sequence length="262" mass="28488">MNRLSFNSMTADRWPLAEVIDACAEHGIGWIGPWRHKLAELGVEEARRRIDDAGLRVSSLCRGGFFAADGADEDNRRAVEEAAALGTDALVLVCGPPTTKDLAAARDVIEAGIERLLPHANEHGVRLGIEPLHPMMIGERSAINTLASALDIAERIGDPGVGVVIDVYHTFWDPTLPEQVARAAGRIVGYHVNDWLAATKDTVFERGMMGDGIIDLPAFSALIDAAGYDGPIEVEILNPAIWDLPRETLMRTTVERFEACVF</sequence>
<dbReference type="AlphaFoldDB" id="A0A660LEU0"/>
<evidence type="ECO:0000313" key="3">
    <source>
        <dbReference type="Proteomes" id="UP000278962"/>
    </source>
</evidence>
<dbReference type="OrthoDB" id="9787068at2"/>
<organism evidence="2 3">
    <name type="scientific">Solirubrobacter pauli</name>
    <dbReference type="NCBI Taxonomy" id="166793"/>
    <lineage>
        <taxon>Bacteria</taxon>
        <taxon>Bacillati</taxon>
        <taxon>Actinomycetota</taxon>
        <taxon>Thermoleophilia</taxon>
        <taxon>Solirubrobacterales</taxon>
        <taxon>Solirubrobacteraceae</taxon>
        <taxon>Solirubrobacter</taxon>
    </lineage>
</organism>
<dbReference type="InterPro" id="IPR036237">
    <property type="entry name" value="Xyl_isomerase-like_sf"/>
</dbReference>
<accession>A0A660LEU0</accession>